<dbReference type="InterPro" id="IPR050557">
    <property type="entry name" value="RTX_toxin/Mannuronan_C5-epim"/>
</dbReference>
<accession>A0A1H7Y8A4</accession>
<evidence type="ECO:0000313" key="11">
    <source>
        <dbReference type="Proteomes" id="UP000199585"/>
    </source>
</evidence>
<gene>
    <name evidence="10" type="ORF">SAMN04488003_10120</name>
</gene>
<comment type="subcellular location">
    <subcellularLocation>
        <location evidence="1">Membrane</location>
    </subcellularLocation>
    <subcellularLocation>
        <location evidence="2">Secreted</location>
    </subcellularLocation>
</comment>
<dbReference type="PRINTS" id="PR00313">
    <property type="entry name" value="CABNDNGRPT"/>
</dbReference>
<dbReference type="InterPro" id="IPR018511">
    <property type="entry name" value="Hemolysin-typ_Ca-bd_CS"/>
</dbReference>
<dbReference type="PANTHER" id="PTHR38340">
    <property type="entry name" value="S-LAYER PROTEIN"/>
    <property type="match status" value="1"/>
</dbReference>
<dbReference type="SUPFAM" id="SSF51120">
    <property type="entry name" value="beta-Roll"/>
    <property type="match status" value="7"/>
</dbReference>
<dbReference type="Gene3D" id="2.150.10.10">
    <property type="entry name" value="Serralysin-like metalloprotease, C-terminal"/>
    <property type="match status" value="11"/>
</dbReference>
<dbReference type="PANTHER" id="PTHR38340:SF1">
    <property type="entry name" value="S-LAYER PROTEIN"/>
    <property type="match status" value="1"/>
</dbReference>
<keyword evidence="3" id="KW-0964">Secreted</keyword>
<evidence type="ECO:0000256" key="2">
    <source>
        <dbReference type="ARBA" id="ARBA00004613"/>
    </source>
</evidence>
<evidence type="ECO:0000256" key="6">
    <source>
        <dbReference type="ARBA" id="ARBA00023026"/>
    </source>
</evidence>
<organism evidence="10 11">
    <name type="scientific">Loktanella fryxellensis</name>
    <dbReference type="NCBI Taxonomy" id="245187"/>
    <lineage>
        <taxon>Bacteria</taxon>
        <taxon>Pseudomonadati</taxon>
        <taxon>Pseudomonadota</taxon>
        <taxon>Alphaproteobacteria</taxon>
        <taxon>Rhodobacterales</taxon>
        <taxon>Roseobacteraceae</taxon>
        <taxon>Loktanella</taxon>
    </lineage>
</organism>
<dbReference type="InterPro" id="IPR001343">
    <property type="entry name" value="Hemolysn_Ca-bd"/>
</dbReference>
<keyword evidence="4" id="KW-0800">Toxin</keyword>
<dbReference type="GO" id="GO:0016539">
    <property type="term" value="P:intein-mediated protein splicing"/>
    <property type="evidence" value="ECO:0007669"/>
    <property type="project" value="InterPro"/>
</dbReference>
<dbReference type="InterPro" id="IPR003995">
    <property type="entry name" value="RTX_toxin_determinant-A"/>
</dbReference>
<dbReference type="Pfam" id="PF17963">
    <property type="entry name" value="Big_9"/>
    <property type="match status" value="1"/>
</dbReference>
<dbReference type="InterPro" id="IPR036844">
    <property type="entry name" value="Hint_dom_sf"/>
</dbReference>
<dbReference type="Pfam" id="PF00353">
    <property type="entry name" value="HemolysinCabind"/>
    <property type="match status" value="17"/>
</dbReference>
<dbReference type="GO" id="GO:0090729">
    <property type="term" value="F:toxin activity"/>
    <property type="evidence" value="ECO:0007669"/>
    <property type="project" value="UniProtKB-KW"/>
</dbReference>
<keyword evidence="5" id="KW-0677">Repeat</keyword>
<evidence type="ECO:0000256" key="4">
    <source>
        <dbReference type="ARBA" id="ARBA00022656"/>
    </source>
</evidence>
<proteinExistence type="predicted"/>
<evidence type="ECO:0000259" key="9">
    <source>
        <dbReference type="Pfam" id="PF13403"/>
    </source>
</evidence>
<dbReference type="OrthoDB" id="6305173at2"/>
<evidence type="ECO:0000256" key="8">
    <source>
        <dbReference type="SAM" id="MobiDB-lite"/>
    </source>
</evidence>
<dbReference type="GO" id="GO:0016020">
    <property type="term" value="C:membrane"/>
    <property type="evidence" value="ECO:0007669"/>
    <property type="project" value="UniProtKB-SubCell"/>
</dbReference>
<dbReference type="GO" id="GO:0005509">
    <property type="term" value="F:calcium ion binding"/>
    <property type="evidence" value="ECO:0007669"/>
    <property type="project" value="InterPro"/>
</dbReference>
<dbReference type="PRINTS" id="PR01488">
    <property type="entry name" value="RTXTOXINA"/>
</dbReference>
<keyword evidence="6" id="KW-0843">Virulence</keyword>
<dbReference type="InterPro" id="IPR011049">
    <property type="entry name" value="Serralysin-like_metalloprot_C"/>
</dbReference>
<feature type="domain" description="Hedgehog/Intein (Hint)" evidence="9">
    <location>
        <begin position="1395"/>
        <end position="1541"/>
    </location>
</feature>
<evidence type="ECO:0000313" key="10">
    <source>
        <dbReference type="EMBL" id="SEM41557.1"/>
    </source>
</evidence>
<keyword evidence="11" id="KW-1185">Reference proteome</keyword>
<evidence type="ECO:0000256" key="7">
    <source>
        <dbReference type="ARBA" id="ARBA00023136"/>
    </source>
</evidence>
<dbReference type="Proteomes" id="UP000199585">
    <property type="component" value="Unassembled WGS sequence"/>
</dbReference>
<dbReference type="SUPFAM" id="SSF51294">
    <property type="entry name" value="Hedgehog/intein (Hint) domain"/>
    <property type="match status" value="1"/>
</dbReference>
<keyword evidence="7" id="KW-0472">Membrane</keyword>
<name>A0A1H7Y8A4_9RHOB</name>
<evidence type="ECO:0000256" key="3">
    <source>
        <dbReference type="ARBA" id="ARBA00022525"/>
    </source>
</evidence>
<feature type="compositionally biased region" description="Basic and acidic residues" evidence="8">
    <location>
        <begin position="245"/>
        <end position="266"/>
    </location>
</feature>
<reference evidence="10 11" key="1">
    <citation type="submission" date="2016-10" db="EMBL/GenBank/DDBJ databases">
        <authorList>
            <person name="de Groot N.N."/>
        </authorList>
    </citation>
    <scope>NUCLEOTIDE SEQUENCE [LARGE SCALE GENOMIC DNA]</scope>
    <source>
        <strain evidence="10 11">DSM 16213</strain>
    </source>
</reference>
<evidence type="ECO:0000256" key="1">
    <source>
        <dbReference type="ARBA" id="ARBA00004370"/>
    </source>
</evidence>
<dbReference type="InterPro" id="IPR006141">
    <property type="entry name" value="Intein_N"/>
</dbReference>
<dbReference type="GO" id="GO:0005576">
    <property type="term" value="C:extracellular region"/>
    <property type="evidence" value="ECO:0007669"/>
    <property type="project" value="UniProtKB-SubCell"/>
</dbReference>
<dbReference type="Gene3D" id="2.170.16.10">
    <property type="entry name" value="Hedgehog/Intein (Hint) domain"/>
    <property type="match status" value="1"/>
</dbReference>
<dbReference type="RefSeq" id="WP_089897445.1">
    <property type="nucleotide sequence ID" value="NZ_FOCI01000001.1"/>
</dbReference>
<protein>
    <submittedName>
        <fullName evidence="10">Ca2+-binding protein, RTX toxin-related</fullName>
    </submittedName>
</protein>
<dbReference type="STRING" id="245187.SAMN04488003_10120"/>
<evidence type="ECO:0000256" key="5">
    <source>
        <dbReference type="ARBA" id="ARBA00022737"/>
    </source>
</evidence>
<dbReference type="Pfam" id="PF13403">
    <property type="entry name" value="Hint_2"/>
    <property type="match status" value="1"/>
</dbReference>
<sequence>MTLSLFGFGTYKWCDTDGKWWNGTPTDLSKCVSVYKLDLFGRWIDCTPAGAAKLDGYVDGTAGNDVIDLNYRGDPQGDRIDNGDARLTGAAANDDFVRAGAGDDHVQTFHGNDIVYGGAGNDTIDDETGAGQGSGNDTFYGDDGNDKIWGGVGDDKLFGGNDNDYVNGEEGNDLVDGGAGNDTLEGGAGNDTIFGGAGHDTAFGGDGNDIVNGGADDDKLFGGAGNDTLNGDAGNDHIEGNAGHDVLDGGAGHDRLIGGGGDDKASGGDGNDVIYGDNGPNAVAPGPKTVRESFEWSKAPDPGKDGSAIDDGDNLNGGFVQNTGNVNVAFSVTRANEHPATTFETEQQKVHSISADGAAVNPHSSLDSVLDKDGETATYNLDFSRDVNNVSFRINDIDNSSKVEIRAYDAQGKLIPIHVATGNGIHASNNDGVGGNELLLSRGGDSSETNDFYSALVNIQGPVDRIEIIHTKVQALQTNSDAGINVTDVYFDTTVVPGADTQDGNDSLFGGAGDDIIAGQGGNDIISGGAGKDVVTGGTGNDTISEADDGAVSTGAASGTRPAADYANVLAGGAGNDTIIGGSGDDIITGDDDSRASVKTGEAFNAGADGSDTIFGGAGNDEIHTGSWADNEQGLANLQTGAAGDVAFGGDGNDIVLGAGGNDKLYGDAGNDTMDGGAGDDHMEGGAGNDIMTGGLGNDTMLGGAGADTLNGGVGHDRLFGGDDRDVITGSAGDVVDGGAGGDDFDTLILPAGTIYLNTGPGGIGTPVLDADGNSFTGRIVFVDTAGKPTGEFIDYTEIEKVDGGTPFNTAPDARDDGITVAPREMGGDIDGNVLTNDTDANGDRLSVVGVGAAAGGVGTFVAASNGGLVKINADGSVDFDANGDFDDLVLNETATTSITYTVSDGKGGFDTATVSFEVVGTRDGTILGTDGSDVINPGFIDANGDIVDGNDAILPGDVGDDDLILGLGGDDKINAGNGNDEVFGGIGNDSIDGGAGNDTLFGDAGNDTLIGGAGNDTLFGGTGNDTLFGGTGNDDLQGGAGDDFIYAGGAHDTIQGGDGNDYVEGDNGNDTIAGNGGNDTLYGEDGDDLITGGEGNDTIFGGKGNDSITAGIGNDTVHGDDGDDVINTGNHATPATDYDYPGPIVPGLPIGDNDPFPNDDRDVVFGGAGNDTITTGDDDDTIFGGIGNDTIDAGIDDDYVEGGDGDDTIIGSQGEDTLYGNGGNDLIYGGLVAEIELDDSFDPAVDDNRDTIFGGDGNDTIFGRDDADTIFGDAGNDTLFGGVDNDTLFGGEGHDVINGDAGDDVISSGAGADKVFGGLGTDRFTDASAGDVIVGGEDPDDKDIDTFNFDQATLHKIDRIVRNGGAGDSEELRESGTIFFKDGTTATFKEIEAPCFTPGTTIATPRGERLVEDLRPGDKVITRDNGIQEIAWVGAKEMTGKELAAKPHMKPILIKAGALGNGLPERDMLLSPNHRVLVASEKTQLYFEEREVLAAAKHMTGAKGIHTLDVMRTTYIHFMFERHEVVLSNGAWTESFHPGDYSLNGLGNSQRNEIFELFPELATTEGLNGYQSARKALKKHEAKLLMK</sequence>
<dbReference type="PROSITE" id="PS00330">
    <property type="entry name" value="HEMOLYSIN_CALCIUM"/>
    <property type="match status" value="8"/>
</dbReference>
<feature type="region of interest" description="Disordered" evidence="8">
    <location>
        <begin position="240"/>
        <end position="316"/>
    </location>
</feature>
<dbReference type="EMBL" id="FOCI01000001">
    <property type="protein sequence ID" value="SEM41557.1"/>
    <property type="molecule type" value="Genomic_DNA"/>
</dbReference>
<dbReference type="PROSITE" id="PS50817">
    <property type="entry name" value="INTEIN_N_TER"/>
    <property type="match status" value="1"/>
</dbReference>
<dbReference type="InterPro" id="IPR028992">
    <property type="entry name" value="Hedgehog/Intein_dom"/>
</dbReference>